<dbReference type="GO" id="GO:0006629">
    <property type="term" value="P:lipid metabolic process"/>
    <property type="evidence" value="ECO:0007669"/>
    <property type="project" value="TreeGrafter"/>
</dbReference>
<evidence type="ECO:0000256" key="1">
    <source>
        <dbReference type="ARBA" id="ARBA00004613"/>
    </source>
</evidence>
<dbReference type="AlphaFoldDB" id="A0A1B6MIQ8"/>
<dbReference type="GO" id="GO:0005737">
    <property type="term" value="C:cytoplasm"/>
    <property type="evidence" value="ECO:0007669"/>
    <property type="project" value="TreeGrafter"/>
</dbReference>
<organism evidence="6">
    <name type="scientific">Graphocephala atropunctata</name>
    <dbReference type="NCBI Taxonomy" id="36148"/>
    <lineage>
        <taxon>Eukaryota</taxon>
        <taxon>Metazoa</taxon>
        <taxon>Ecdysozoa</taxon>
        <taxon>Arthropoda</taxon>
        <taxon>Hexapoda</taxon>
        <taxon>Insecta</taxon>
        <taxon>Pterygota</taxon>
        <taxon>Neoptera</taxon>
        <taxon>Paraneoptera</taxon>
        <taxon>Hemiptera</taxon>
        <taxon>Auchenorrhyncha</taxon>
        <taxon>Membracoidea</taxon>
        <taxon>Cicadellidae</taxon>
        <taxon>Cicadellinae</taxon>
        <taxon>Cicadellini</taxon>
        <taxon>Graphocephala</taxon>
    </lineage>
</organism>
<evidence type="ECO:0000313" key="6">
    <source>
        <dbReference type="EMBL" id="JAT35828.1"/>
    </source>
</evidence>
<evidence type="ECO:0008006" key="7">
    <source>
        <dbReference type="Google" id="ProtNLM"/>
    </source>
</evidence>
<dbReference type="Pfam" id="PF03973">
    <property type="entry name" value="Triabin"/>
    <property type="match status" value="1"/>
</dbReference>
<dbReference type="PANTHER" id="PTHR10612:SF34">
    <property type="entry name" value="APOLIPOPROTEIN D"/>
    <property type="match status" value="1"/>
</dbReference>
<evidence type="ECO:0000256" key="4">
    <source>
        <dbReference type="ARBA" id="ARBA00034121"/>
    </source>
</evidence>
<evidence type="ECO:0000256" key="2">
    <source>
        <dbReference type="ARBA" id="ARBA00022525"/>
    </source>
</evidence>
<dbReference type="PANTHER" id="PTHR10612">
    <property type="entry name" value="APOLIPOPROTEIN D"/>
    <property type="match status" value="1"/>
</dbReference>
<evidence type="ECO:0000256" key="5">
    <source>
        <dbReference type="PIRNR" id="PIRNR036893"/>
    </source>
</evidence>
<dbReference type="InterPro" id="IPR005657">
    <property type="entry name" value="Triabi/Procalin"/>
</dbReference>
<feature type="chain" id="PRO_5013435178" description="Lipocalin/cytosolic fatty-acid binding domain-containing protein" evidence="5">
    <location>
        <begin position="18"/>
        <end position="199"/>
    </location>
</feature>
<dbReference type="EMBL" id="GEBQ01004149">
    <property type="protein sequence ID" value="JAT35828.1"/>
    <property type="molecule type" value="Transcribed_RNA"/>
</dbReference>
<sequence>MKSQLLLVLVLAAQAWATCPKVSVIEYLDHEKFSEVWYQHSYNGTLKFKGWNRCVKFTFSTGKNNKIISIKITRIIEKVEKPVETNWEATLSKEHDGRLTVTMKILFVSIKFNLNIIATDYKSYALVQFCKKFIFKYNVYMLLLREPNISEATQEKIYEDIFLQSGYNVSQYTLTNYKDCENPANYLQYIPQILALING</sequence>
<dbReference type="Gene3D" id="2.40.128.20">
    <property type="match status" value="1"/>
</dbReference>
<feature type="signal peptide" evidence="5">
    <location>
        <begin position="1"/>
        <end position="17"/>
    </location>
</feature>
<evidence type="ECO:0000256" key="3">
    <source>
        <dbReference type="ARBA" id="ARBA00022729"/>
    </source>
</evidence>
<comment type="similarity">
    <text evidence="5">Belongs to the calycin superfamily. Lipocalin family.</text>
</comment>
<dbReference type="GO" id="GO:0005576">
    <property type="term" value="C:extracellular region"/>
    <property type="evidence" value="ECO:0007669"/>
    <property type="project" value="UniProtKB-SubCell"/>
</dbReference>
<dbReference type="InterPro" id="IPR012674">
    <property type="entry name" value="Calycin"/>
</dbReference>
<accession>A0A1B6MIQ8</accession>
<dbReference type="PIRSF" id="PIRSF036893">
    <property type="entry name" value="Lipocalin_ApoD"/>
    <property type="match status" value="1"/>
</dbReference>
<keyword evidence="3 5" id="KW-0732">Signal</keyword>
<dbReference type="InterPro" id="IPR022271">
    <property type="entry name" value="Lipocalin_ApoD"/>
</dbReference>
<dbReference type="GO" id="GO:0030682">
    <property type="term" value="P:symbiont-mediated perturbation of host defenses"/>
    <property type="evidence" value="ECO:0007669"/>
    <property type="project" value="InterPro"/>
</dbReference>
<comment type="similarity">
    <text evidence="4">Belongs to the calycin superfamily. Triabin family.</text>
</comment>
<gene>
    <name evidence="6" type="ORF">g.10137</name>
</gene>
<dbReference type="SUPFAM" id="SSF50814">
    <property type="entry name" value="Lipocalins"/>
    <property type="match status" value="1"/>
</dbReference>
<keyword evidence="2" id="KW-0964">Secreted</keyword>
<proteinExistence type="inferred from homology"/>
<protein>
    <recommendedName>
        <fullName evidence="7">Lipocalin/cytosolic fatty-acid binding domain-containing protein</fullName>
    </recommendedName>
</protein>
<comment type="subcellular location">
    <subcellularLocation>
        <location evidence="1">Secreted</location>
    </subcellularLocation>
</comment>
<reference evidence="6" key="1">
    <citation type="submission" date="2015-11" db="EMBL/GenBank/DDBJ databases">
        <title>De novo transcriptome assembly of four potential Pierce s Disease insect vectors from Arizona vineyards.</title>
        <authorList>
            <person name="Tassone E.E."/>
        </authorList>
    </citation>
    <scope>NUCLEOTIDE SEQUENCE</scope>
</reference>
<name>A0A1B6MIQ8_9HEMI</name>
<dbReference type="GO" id="GO:0000302">
    <property type="term" value="P:response to reactive oxygen species"/>
    <property type="evidence" value="ECO:0007669"/>
    <property type="project" value="TreeGrafter"/>
</dbReference>